<dbReference type="STRING" id="1129793.GPLA_3843"/>
<comment type="caution">
    <text evidence="7">The sequence shown here is derived from an EMBL/GenBank/DDBJ whole genome shotgun (WGS) entry which is preliminary data.</text>
</comment>
<dbReference type="CDD" id="cd07363">
    <property type="entry name" value="45_DOPA_Dioxygenase"/>
    <property type="match status" value="1"/>
</dbReference>
<comment type="similarity">
    <text evidence="2">Belongs to the DODA-type extradiol aromatic ring-opening dioxygenase family.</text>
</comment>
<keyword evidence="4" id="KW-0862">Zinc</keyword>
<evidence type="ECO:0000256" key="2">
    <source>
        <dbReference type="ARBA" id="ARBA00007581"/>
    </source>
</evidence>
<dbReference type="AlphaFoldDB" id="K7A1A2"/>
<keyword evidence="3" id="KW-0479">Metal-binding</keyword>
<dbReference type="GO" id="GO:0008270">
    <property type="term" value="F:zinc ion binding"/>
    <property type="evidence" value="ECO:0007669"/>
    <property type="project" value="InterPro"/>
</dbReference>
<comment type="cofactor">
    <cofactor evidence="1">
        <name>Zn(2+)</name>
        <dbReference type="ChEBI" id="CHEBI:29105"/>
    </cofactor>
</comment>
<protein>
    <submittedName>
        <fullName evidence="7">4,5-DOPA dioxygenase extradiol</fullName>
    </submittedName>
</protein>
<evidence type="ECO:0000313" key="8">
    <source>
        <dbReference type="Proteomes" id="UP000006322"/>
    </source>
</evidence>
<dbReference type="Pfam" id="PF02900">
    <property type="entry name" value="LigB"/>
    <property type="match status" value="1"/>
</dbReference>
<name>K7A1A2_9ALTE</name>
<dbReference type="InterPro" id="IPR004183">
    <property type="entry name" value="Xdiol_dOase_suB"/>
</dbReference>
<organism evidence="7 8">
    <name type="scientific">Paraglaciecola polaris LMG 21857</name>
    <dbReference type="NCBI Taxonomy" id="1129793"/>
    <lineage>
        <taxon>Bacteria</taxon>
        <taxon>Pseudomonadati</taxon>
        <taxon>Pseudomonadota</taxon>
        <taxon>Gammaproteobacteria</taxon>
        <taxon>Alteromonadales</taxon>
        <taxon>Alteromonadaceae</taxon>
        <taxon>Paraglaciecola</taxon>
    </lineage>
</organism>
<evidence type="ECO:0000256" key="1">
    <source>
        <dbReference type="ARBA" id="ARBA00001947"/>
    </source>
</evidence>
<dbReference type="SUPFAM" id="SSF53213">
    <property type="entry name" value="LigB-like"/>
    <property type="match status" value="1"/>
</dbReference>
<evidence type="ECO:0000256" key="4">
    <source>
        <dbReference type="ARBA" id="ARBA00022833"/>
    </source>
</evidence>
<sequence length="268" mass="29696">MSIPTENIVPSSLMPILYIPHGGGPLPLMGEEQHKELIAFLGQIPRTIQPPKALVIISAHWESNLVSISSSANPGMIYDYGGFPQETYQYQYPAPGQPELARHIGRLFAANDIDYAIDPERGYDHGTFVPLMLMYPKANVPVVQVSLVRSFDPLQHIKIGQALSSLREQGVLIIGSGMSFHHFNGSNQDSLNFDNWLTNALTDKNLGQSTQHLIDWETAPSARESHAREEHLLPLHVCFGASIAQNTPAVKVFSGLLFDKKISAFMWQ</sequence>
<dbReference type="RefSeq" id="WP_007106488.1">
    <property type="nucleotide sequence ID" value="NZ_BAER01000115.1"/>
</dbReference>
<proteinExistence type="inferred from homology"/>
<dbReference type="GO" id="GO:0016702">
    <property type="term" value="F:oxidoreductase activity, acting on single donors with incorporation of molecular oxygen, incorporation of two atoms of oxygen"/>
    <property type="evidence" value="ECO:0007669"/>
    <property type="project" value="UniProtKB-ARBA"/>
</dbReference>
<dbReference type="Proteomes" id="UP000006322">
    <property type="component" value="Unassembled WGS sequence"/>
</dbReference>
<evidence type="ECO:0000259" key="6">
    <source>
        <dbReference type="Pfam" id="PF02900"/>
    </source>
</evidence>
<dbReference type="Gene3D" id="3.40.830.10">
    <property type="entry name" value="LigB-like"/>
    <property type="match status" value="1"/>
</dbReference>
<dbReference type="InterPro" id="IPR014436">
    <property type="entry name" value="Extradiol_dOase_DODA"/>
</dbReference>
<gene>
    <name evidence="7" type="ORF">GPLA_3843</name>
</gene>
<evidence type="ECO:0000256" key="5">
    <source>
        <dbReference type="ARBA" id="ARBA00023002"/>
    </source>
</evidence>
<dbReference type="GO" id="GO:0008198">
    <property type="term" value="F:ferrous iron binding"/>
    <property type="evidence" value="ECO:0007669"/>
    <property type="project" value="InterPro"/>
</dbReference>
<keyword evidence="5" id="KW-0560">Oxidoreductase</keyword>
<dbReference type="EMBL" id="BAER01000115">
    <property type="protein sequence ID" value="GAC34723.1"/>
    <property type="molecule type" value="Genomic_DNA"/>
</dbReference>
<dbReference type="PIRSF" id="PIRSF006157">
    <property type="entry name" value="Doxgns_DODA"/>
    <property type="match status" value="1"/>
</dbReference>
<evidence type="ECO:0000313" key="7">
    <source>
        <dbReference type="EMBL" id="GAC34723.1"/>
    </source>
</evidence>
<dbReference type="PANTHER" id="PTHR30096:SF0">
    <property type="entry name" value="4,5-DOPA DIOXYGENASE EXTRADIOL-LIKE PROTEIN"/>
    <property type="match status" value="1"/>
</dbReference>
<feature type="domain" description="Extradiol ring-cleavage dioxygenase class III enzyme subunit B" evidence="6">
    <location>
        <begin position="17"/>
        <end position="242"/>
    </location>
</feature>
<keyword evidence="7" id="KW-0223">Dioxygenase</keyword>
<evidence type="ECO:0000256" key="3">
    <source>
        <dbReference type="ARBA" id="ARBA00022723"/>
    </source>
</evidence>
<dbReference type="PANTHER" id="PTHR30096">
    <property type="entry name" value="4,5-DOPA DIOXYGENASE EXTRADIOL-LIKE PROTEIN"/>
    <property type="match status" value="1"/>
</dbReference>
<reference evidence="8" key="1">
    <citation type="journal article" date="2014" name="Environ. Microbiol.">
        <title>Comparative genomics of the marine bacterial genus Glaciecola reveals the high degree of genomic diversity and genomic characteristic for cold adaptation.</title>
        <authorList>
            <person name="Qin Q.L."/>
            <person name="Xie B.B."/>
            <person name="Yu Y."/>
            <person name="Shu Y.L."/>
            <person name="Rong J.C."/>
            <person name="Zhang Y.J."/>
            <person name="Zhao D.L."/>
            <person name="Chen X.L."/>
            <person name="Zhang X.Y."/>
            <person name="Chen B."/>
            <person name="Zhou B.C."/>
            <person name="Zhang Y.Z."/>
        </authorList>
    </citation>
    <scope>NUCLEOTIDE SEQUENCE [LARGE SCALE GENOMIC DNA]</scope>
    <source>
        <strain evidence="8">LMG 21857</strain>
    </source>
</reference>
<keyword evidence="8" id="KW-1185">Reference proteome</keyword>
<accession>K7A1A2</accession>